<organism evidence="7 8">
    <name type="scientific">Cordylochernes scorpioides</name>
    <dbReference type="NCBI Taxonomy" id="51811"/>
    <lineage>
        <taxon>Eukaryota</taxon>
        <taxon>Metazoa</taxon>
        <taxon>Ecdysozoa</taxon>
        <taxon>Arthropoda</taxon>
        <taxon>Chelicerata</taxon>
        <taxon>Arachnida</taxon>
        <taxon>Pseudoscorpiones</taxon>
        <taxon>Cheliferoidea</taxon>
        <taxon>Chernetidae</taxon>
        <taxon>Cordylochernes</taxon>
    </lineage>
</organism>
<dbReference type="InterPro" id="IPR017981">
    <property type="entry name" value="GPCR_2-like_7TM"/>
</dbReference>
<dbReference type="EMBL" id="CP092864">
    <property type="protein sequence ID" value="UYV62821.1"/>
    <property type="molecule type" value="Genomic_DNA"/>
</dbReference>
<keyword evidence="3 5" id="KW-1133">Transmembrane helix</keyword>
<gene>
    <name evidence="7" type="ORF">LAZ67_2002041</name>
</gene>
<protein>
    <submittedName>
        <fullName evidence="7">Pdfr-1</fullName>
    </submittedName>
</protein>
<dbReference type="Proteomes" id="UP001235939">
    <property type="component" value="Chromosome 02"/>
</dbReference>
<dbReference type="PANTHER" id="PTHR45620">
    <property type="entry name" value="PDF RECEPTOR-LIKE PROTEIN-RELATED"/>
    <property type="match status" value="1"/>
</dbReference>
<evidence type="ECO:0000313" key="7">
    <source>
        <dbReference type="EMBL" id="UYV62821.1"/>
    </source>
</evidence>
<dbReference type="Pfam" id="PF00002">
    <property type="entry name" value="7tm_2"/>
    <property type="match status" value="2"/>
</dbReference>
<dbReference type="InterPro" id="IPR050332">
    <property type="entry name" value="GPCR_2"/>
</dbReference>
<dbReference type="InterPro" id="IPR000832">
    <property type="entry name" value="GPCR_2_secretin-like"/>
</dbReference>
<dbReference type="PROSITE" id="PS50261">
    <property type="entry name" value="G_PROTEIN_RECEP_F2_4"/>
    <property type="match status" value="1"/>
</dbReference>
<evidence type="ECO:0000256" key="1">
    <source>
        <dbReference type="ARBA" id="ARBA00004141"/>
    </source>
</evidence>
<keyword evidence="4 5" id="KW-0472">Membrane</keyword>
<accession>A0ABY6K3F8</accession>
<name>A0ABY6K3F8_9ARAC</name>
<evidence type="ECO:0000256" key="4">
    <source>
        <dbReference type="ARBA" id="ARBA00023136"/>
    </source>
</evidence>
<reference evidence="7 8" key="1">
    <citation type="submission" date="2022-01" db="EMBL/GenBank/DDBJ databases">
        <title>A chromosomal length assembly of Cordylochernes scorpioides.</title>
        <authorList>
            <person name="Zeh D."/>
            <person name="Zeh J."/>
        </authorList>
    </citation>
    <scope>NUCLEOTIDE SEQUENCE [LARGE SCALE GENOMIC DNA]</scope>
    <source>
        <strain evidence="7">IN4F17</strain>
        <tissue evidence="7">Whole Body</tissue>
    </source>
</reference>
<dbReference type="Gene3D" id="1.20.1070.10">
    <property type="entry name" value="Rhodopsin 7-helix transmembrane proteins"/>
    <property type="match status" value="1"/>
</dbReference>
<feature type="domain" description="G-protein coupled receptors family 2 profile 2" evidence="6">
    <location>
        <begin position="1"/>
        <end position="126"/>
    </location>
</feature>
<evidence type="ECO:0000259" key="6">
    <source>
        <dbReference type="PROSITE" id="PS50261"/>
    </source>
</evidence>
<comment type="subcellular location">
    <subcellularLocation>
        <location evidence="1">Membrane</location>
        <topology evidence="1">Multi-pass membrane protein</topology>
    </subcellularLocation>
</comment>
<evidence type="ECO:0000256" key="2">
    <source>
        <dbReference type="ARBA" id="ARBA00022692"/>
    </source>
</evidence>
<feature type="transmembrane region" description="Helical" evidence="5">
    <location>
        <begin position="64"/>
        <end position="81"/>
    </location>
</feature>
<keyword evidence="2 5" id="KW-0812">Transmembrane</keyword>
<proteinExistence type="predicted"/>
<sequence length="164" mass="18875">MYSTLASINWMFLEGLLLHSRITISIFDQDPPFKLYYFIGWGLCVGDNRVAILRNFLPNQGCPGCPLILIVAWAVCMSRHLESPCWQGYGHSPYVWILTGPMIGVLLVNFCFLVNIIRILVTKMKSRVTLEMTQVRNTSLYRRCELRKEQSGRPPAHLMERSSH</sequence>
<evidence type="ECO:0000256" key="5">
    <source>
        <dbReference type="SAM" id="Phobius"/>
    </source>
</evidence>
<feature type="transmembrane region" description="Helical" evidence="5">
    <location>
        <begin position="93"/>
        <end position="117"/>
    </location>
</feature>
<evidence type="ECO:0000256" key="3">
    <source>
        <dbReference type="ARBA" id="ARBA00022989"/>
    </source>
</evidence>
<keyword evidence="8" id="KW-1185">Reference proteome</keyword>
<evidence type="ECO:0000313" key="8">
    <source>
        <dbReference type="Proteomes" id="UP001235939"/>
    </source>
</evidence>
<dbReference type="PANTHER" id="PTHR45620:SF15">
    <property type="entry name" value="DIURETIC HORMONE 44 RECEPTOR 1-RELATED"/>
    <property type="match status" value="1"/>
</dbReference>